<evidence type="ECO:0000313" key="2">
    <source>
        <dbReference type="EMBL" id="MBS3847105.1"/>
    </source>
</evidence>
<organism evidence="2 3">
    <name type="scientific">Devosia litorisediminis</name>
    <dbReference type="NCBI Taxonomy" id="2829817"/>
    <lineage>
        <taxon>Bacteria</taxon>
        <taxon>Pseudomonadati</taxon>
        <taxon>Pseudomonadota</taxon>
        <taxon>Alphaproteobacteria</taxon>
        <taxon>Hyphomicrobiales</taxon>
        <taxon>Devosiaceae</taxon>
        <taxon>Devosia</taxon>
    </lineage>
</organism>
<proteinExistence type="predicted"/>
<dbReference type="Proteomes" id="UP000678281">
    <property type="component" value="Unassembled WGS sequence"/>
</dbReference>
<evidence type="ECO:0008006" key="4">
    <source>
        <dbReference type="Google" id="ProtNLM"/>
    </source>
</evidence>
<reference evidence="2" key="1">
    <citation type="submission" date="2021-04" db="EMBL/GenBank/DDBJ databases">
        <title>Devosia litorisediminis sp. nov., isolated from a sand dune.</title>
        <authorList>
            <person name="Park S."/>
            <person name="Yoon J.-H."/>
        </authorList>
    </citation>
    <scope>NUCLEOTIDE SEQUENCE</scope>
    <source>
        <strain evidence="2">BSSL-BM10</strain>
    </source>
</reference>
<dbReference type="RefSeq" id="WP_212656760.1">
    <property type="nucleotide sequence ID" value="NZ_JAGXTP010000001.1"/>
</dbReference>
<dbReference type="AlphaFoldDB" id="A0A942ICF7"/>
<feature type="chain" id="PRO_5037336488" description="Lipoprotein" evidence="1">
    <location>
        <begin position="23"/>
        <end position="149"/>
    </location>
</feature>
<dbReference type="EMBL" id="JAGXTP010000001">
    <property type="protein sequence ID" value="MBS3847105.1"/>
    <property type="molecule type" value="Genomic_DNA"/>
</dbReference>
<accession>A0A942ICF7</accession>
<evidence type="ECO:0000256" key="1">
    <source>
        <dbReference type="SAM" id="SignalP"/>
    </source>
</evidence>
<keyword evidence="3" id="KW-1185">Reference proteome</keyword>
<evidence type="ECO:0000313" key="3">
    <source>
        <dbReference type="Proteomes" id="UP000678281"/>
    </source>
</evidence>
<protein>
    <recommendedName>
        <fullName evidence="4">Lipoprotein</fullName>
    </recommendedName>
</protein>
<feature type="signal peptide" evidence="1">
    <location>
        <begin position="1"/>
        <end position="22"/>
    </location>
</feature>
<sequence>MRILSRLSLTLSLCLTIAACSGANTGLHNIQFSGAAEAFPADYQVRARRYLGAEAGLTVAVSYPRLTLGETALSPKRWYVCLRGLEPTGSAPDGFRPVLEIAENMMSAQSRPGTYDVVLVLRASGTSTAIKGYDSPLCREGRYEVLAAA</sequence>
<dbReference type="PROSITE" id="PS51257">
    <property type="entry name" value="PROKAR_LIPOPROTEIN"/>
    <property type="match status" value="1"/>
</dbReference>
<gene>
    <name evidence="2" type="ORF">KD146_00205</name>
</gene>
<keyword evidence="1" id="KW-0732">Signal</keyword>
<comment type="caution">
    <text evidence="2">The sequence shown here is derived from an EMBL/GenBank/DDBJ whole genome shotgun (WGS) entry which is preliminary data.</text>
</comment>
<name>A0A942ICF7_9HYPH</name>